<dbReference type="PIRSF" id="PIRSF000538">
    <property type="entry name" value="GlpK"/>
    <property type="match status" value="1"/>
</dbReference>
<reference evidence="10 11" key="1">
    <citation type="submission" date="2018-11" db="EMBL/GenBank/DDBJ databases">
        <title>Genome sequencing and analysis.</title>
        <authorList>
            <person name="Huang Y.-T."/>
        </authorList>
    </citation>
    <scope>NUCLEOTIDE SEQUENCE [LARGE SCALE GENOMIC DNA]</scope>
    <source>
        <strain evidence="10 11">SHIN</strain>
    </source>
</reference>
<evidence type="ECO:0000256" key="3">
    <source>
        <dbReference type="ARBA" id="ARBA00022741"/>
    </source>
</evidence>
<dbReference type="GO" id="GO:0005829">
    <property type="term" value="C:cytosol"/>
    <property type="evidence" value="ECO:0007669"/>
    <property type="project" value="TreeGrafter"/>
</dbReference>
<protein>
    <recommendedName>
        <fullName evidence="6">ATP:glycerol 3-phosphotransferase</fullName>
    </recommendedName>
</protein>
<evidence type="ECO:0000256" key="4">
    <source>
        <dbReference type="ARBA" id="ARBA00022777"/>
    </source>
</evidence>
<dbReference type="PROSITE" id="PS00445">
    <property type="entry name" value="FGGY_KINASES_2"/>
    <property type="match status" value="1"/>
</dbReference>
<dbReference type="Pfam" id="PF00370">
    <property type="entry name" value="FGGY_N"/>
    <property type="match status" value="1"/>
</dbReference>
<evidence type="ECO:0000259" key="8">
    <source>
        <dbReference type="Pfam" id="PF00370"/>
    </source>
</evidence>
<dbReference type="RefSeq" id="WP_171380459.1">
    <property type="nucleotide sequence ID" value="NZ_CAXURC020000003.1"/>
</dbReference>
<keyword evidence="4 7" id="KW-0418">Kinase</keyword>
<dbReference type="PANTHER" id="PTHR10196">
    <property type="entry name" value="SUGAR KINASE"/>
    <property type="match status" value="1"/>
</dbReference>
<proteinExistence type="inferred from homology"/>
<dbReference type="GO" id="GO:0006071">
    <property type="term" value="P:glycerol metabolic process"/>
    <property type="evidence" value="ECO:0007669"/>
    <property type="project" value="TreeGrafter"/>
</dbReference>
<evidence type="ECO:0000256" key="6">
    <source>
        <dbReference type="ARBA" id="ARBA00043149"/>
    </source>
</evidence>
<dbReference type="InterPro" id="IPR000577">
    <property type="entry name" value="Carb_kinase_FGGY"/>
</dbReference>
<organism evidence="10 11">
    <name type="scientific">Brucella pseudogrignonensis</name>
    <dbReference type="NCBI Taxonomy" id="419475"/>
    <lineage>
        <taxon>Bacteria</taxon>
        <taxon>Pseudomonadati</taxon>
        <taxon>Pseudomonadota</taxon>
        <taxon>Alphaproteobacteria</taxon>
        <taxon>Hyphomicrobiales</taxon>
        <taxon>Brucellaceae</taxon>
        <taxon>Brucella/Ochrobactrum group</taxon>
        <taxon>Brucella</taxon>
    </lineage>
</organism>
<keyword evidence="3" id="KW-0547">Nucleotide-binding</keyword>
<dbReference type="GO" id="GO:0005524">
    <property type="term" value="F:ATP binding"/>
    <property type="evidence" value="ECO:0007669"/>
    <property type="project" value="UniProtKB-KW"/>
</dbReference>
<evidence type="ECO:0000313" key="10">
    <source>
        <dbReference type="EMBL" id="NNV23384.1"/>
    </source>
</evidence>
<gene>
    <name evidence="10" type="ORF">EHE22_23655</name>
</gene>
<feature type="domain" description="Carbohydrate kinase FGGY N-terminal" evidence="8">
    <location>
        <begin position="8"/>
        <end position="252"/>
    </location>
</feature>
<evidence type="ECO:0000256" key="1">
    <source>
        <dbReference type="ARBA" id="ARBA00009156"/>
    </source>
</evidence>
<comment type="caution">
    <text evidence="10">The sequence shown here is derived from an EMBL/GenBank/DDBJ whole genome shotgun (WGS) entry which is preliminary data.</text>
</comment>
<dbReference type="SUPFAM" id="SSF53067">
    <property type="entry name" value="Actin-like ATPase domain"/>
    <property type="match status" value="2"/>
</dbReference>
<dbReference type="InterPro" id="IPR018483">
    <property type="entry name" value="Carb_kinase_FGGY_CS"/>
</dbReference>
<keyword evidence="2 7" id="KW-0808">Transferase</keyword>
<evidence type="ECO:0000313" key="11">
    <source>
        <dbReference type="Proteomes" id="UP000526233"/>
    </source>
</evidence>
<dbReference type="InterPro" id="IPR018484">
    <property type="entry name" value="FGGY_N"/>
</dbReference>
<dbReference type="InterPro" id="IPR018485">
    <property type="entry name" value="FGGY_C"/>
</dbReference>
<dbReference type="PANTHER" id="PTHR10196:SF69">
    <property type="entry name" value="GLYCEROL KINASE"/>
    <property type="match status" value="1"/>
</dbReference>
<feature type="domain" description="Carbohydrate kinase FGGY C-terminal" evidence="9">
    <location>
        <begin position="261"/>
        <end position="452"/>
    </location>
</feature>
<evidence type="ECO:0000259" key="9">
    <source>
        <dbReference type="Pfam" id="PF02782"/>
    </source>
</evidence>
<evidence type="ECO:0000256" key="5">
    <source>
        <dbReference type="ARBA" id="ARBA00022840"/>
    </source>
</evidence>
<sequence length="515" mass="54868">MHARKLAILAIDEGTSGTRAALVAADGSVCAVNYTPLVVATPRHNVVEQDADLVLQKTLEMCAKTIASAHDSGIEIAALAIATQRATGVLWDKVTGRALVPAMVWQDSRYAEVLKPLAAVWDGKLVAQAGRPVGGRAIYLWAARHISETPVVRAAWQAGRLGFGTVDSWLLWNLSEDRSIVTTPTNATSAGGYNLAEHRYLTDWIAAQDFPLDLLPELKQDADDFGYTRKDILGIRVPIKASCGDQLGGLVGLGCHEPGQAMCVHGTGSFVDLVIGNAGPRNPALFEATFTMTAWRRNDLSHFAVETYAATTGSALNWLCNEMRWFEDSIEISALAATVSSSDGLCFIPTLTGLRQPRLVPEGRAALTGLSMAHSRAHLAHAILEGIAHAVVSCAEASAAVAGIDVLEVVAGGGLSSSDRLLQLQADLSGVAVRRMADQDRASLRGAAFLAGSDGSLWSDLAEARGTLQRGTVFAPAIGAAERKQRRARWHAAIAEEAARVQARHYQDFPFNAQL</sequence>
<dbReference type="Pfam" id="PF02782">
    <property type="entry name" value="FGGY_C"/>
    <property type="match status" value="1"/>
</dbReference>
<dbReference type="Gene3D" id="3.30.420.40">
    <property type="match status" value="2"/>
</dbReference>
<keyword evidence="5" id="KW-0067">ATP-binding</keyword>
<dbReference type="GO" id="GO:0004370">
    <property type="term" value="F:glycerol kinase activity"/>
    <property type="evidence" value="ECO:0007669"/>
    <property type="project" value="TreeGrafter"/>
</dbReference>
<evidence type="ECO:0000256" key="2">
    <source>
        <dbReference type="ARBA" id="ARBA00022679"/>
    </source>
</evidence>
<evidence type="ECO:0000256" key="7">
    <source>
        <dbReference type="RuleBase" id="RU003733"/>
    </source>
</evidence>
<dbReference type="InterPro" id="IPR043129">
    <property type="entry name" value="ATPase_NBD"/>
</dbReference>
<dbReference type="EMBL" id="PKQI01000004">
    <property type="protein sequence ID" value="NNV23384.1"/>
    <property type="molecule type" value="Genomic_DNA"/>
</dbReference>
<name>A0A7Y3WZL5_9HYPH</name>
<comment type="similarity">
    <text evidence="1 7">Belongs to the FGGY kinase family.</text>
</comment>
<accession>A0A7Y3WZL5</accession>
<dbReference type="AlphaFoldDB" id="A0A7Y3WZL5"/>
<dbReference type="Proteomes" id="UP000526233">
    <property type="component" value="Unassembled WGS sequence"/>
</dbReference>